<sequence>MKIAFWKGTDPGFGGVLDRSIRWWTNGSYSHCELIFSDGWTGSCSWSEGGVVLLQRSASYYDPKNWDIVEIEGDEAAARAWFKKNRGTPYDLLGDFGFVWRPIRGEDGAYFCSEAIALSLGWPNAWRYDPNTQADVLRIPKYRPAAV</sequence>
<dbReference type="GeneID" id="40074571"/>
<protein>
    <submittedName>
        <fullName evidence="1">Uncharacterized protein</fullName>
    </submittedName>
</protein>
<evidence type="ECO:0000313" key="2">
    <source>
        <dbReference type="Proteomes" id="UP000222831"/>
    </source>
</evidence>
<dbReference type="SUPFAM" id="SSF54001">
    <property type="entry name" value="Cysteine proteinases"/>
    <property type="match status" value="1"/>
</dbReference>
<name>A0A1L7N100_9CAUD</name>
<dbReference type="KEGG" id="vg:40074571"/>
<dbReference type="GO" id="GO:0001897">
    <property type="term" value="P:symbiont-mediated cytolysis of host cell"/>
    <property type="evidence" value="ECO:0007669"/>
    <property type="project" value="UniProtKB-ARBA"/>
</dbReference>
<dbReference type="Proteomes" id="UP000222831">
    <property type="component" value="Segment"/>
</dbReference>
<evidence type="ECO:0000313" key="1">
    <source>
        <dbReference type="EMBL" id="BAW19150.1"/>
    </source>
</evidence>
<keyword evidence="2" id="KW-1185">Reference proteome</keyword>
<dbReference type="Gene3D" id="3.90.1720.10">
    <property type="entry name" value="endopeptidase domain like (from Nostoc punctiforme)"/>
    <property type="match status" value="1"/>
</dbReference>
<proteinExistence type="predicted"/>
<reference evidence="1 2" key="1">
    <citation type="submission" date="2016-12" db="EMBL/GenBank/DDBJ databases">
        <title>Characterization of two jumbo phages RP12 and RP31 infecting the phytopathogen Ralstonia solanacearum.</title>
        <authorList>
            <person name="Kawasaki T."/>
            <person name="Yoshikawa G."/>
            <person name="Ogata H."/>
            <person name="Yamada T."/>
        </authorList>
    </citation>
    <scope>NUCLEOTIDE SEQUENCE [LARGE SCALE GENOMIC DNA]</scope>
    <source>
        <strain evidence="1 2">RP12</strain>
    </source>
</reference>
<dbReference type="InterPro" id="IPR038765">
    <property type="entry name" value="Papain-like_cys_pep_sf"/>
</dbReference>
<dbReference type="RefSeq" id="YP_009598869.1">
    <property type="nucleotide sequence ID" value="NC_041911.1"/>
</dbReference>
<accession>A0A1L7N100</accession>
<organism evidence="1 2">
    <name type="scientific">Ralstonia phage RP12</name>
    <dbReference type="NCBI Taxonomy" id="1923889"/>
    <lineage>
        <taxon>Viruses</taxon>
        <taxon>Duplodnaviria</taxon>
        <taxon>Heunggongvirae</taxon>
        <taxon>Uroviricota</taxon>
        <taxon>Caudoviricetes</taxon>
        <taxon>Chimalliviridae</taxon>
        <taxon>Ripduovirus</taxon>
        <taxon>Ripduovirus RP12</taxon>
    </lineage>
</organism>
<dbReference type="EMBL" id="AP017924">
    <property type="protein sequence ID" value="BAW19150.1"/>
    <property type="molecule type" value="Genomic_DNA"/>
</dbReference>